<sequence>MKKYKKAVYRTAKPPNRLHRYFVRWKARFSSVRIFQKVSRKYRGIRKKEILLPLFVRILTVAVVLLLVFLLFCLPCAAAQSSVLPKEAQEYYTEQLDGSGANRLPDKLPEETQKQLAGLGVDTDNLQTVGGLTPKSFFSTVFGIAGTEGKGPLKAAGMCLGVILLCALVNSMKLSFGDRPLGGVAGVVAALCICICVVEPIVEVLVRATSVIKTACGFTLAAVPVAAAILAALGRPASAASMQIMLTTAGNVVQVLSACVFAPGLKIYLAMAIVSSISPDINLSGICRFFSKAVKWLLGLSMTLFTGLLGMRQLVSTGADNLTARAARFVVSSAVPVVGSALSDALHTVAGCVEMLRSGVGAFVLLALLILFLPVVLSCLLWMLTLHACAAVSEVFSLKEVSTMLRSCSMVLEVLLAILLCSMTVLIVSSVVLVSMGGGGTA</sequence>
<feature type="transmembrane region" description="Helical" evidence="1">
    <location>
        <begin position="155"/>
        <end position="172"/>
    </location>
</feature>
<dbReference type="EMBL" id="CP060696">
    <property type="protein sequence ID" value="QNO17086.1"/>
    <property type="molecule type" value="Genomic_DNA"/>
</dbReference>
<name>A0A7G9WEH4_9FIRM</name>
<evidence type="ECO:0000256" key="1">
    <source>
        <dbReference type="SAM" id="Phobius"/>
    </source>
</evidence>
<keyword evidence="1" id="KW-0812">Transmembrane</keyword>
<reference evidence="2 3" key="1">
    <citation type="submission" date="2020-08" db="EMBL/GenBank/DDBJ databases">
        <authorList>
            <person name="Ren C."/>
            <person name="Gu Y."/>
            <person name="Xu Y."/>
        </authorList>
    </citation>
    <scope>NUCLEOTIDE SEQUENCE [LARGE SCALE GENOMIC DNA]</scope>
    <source>
        <strain evidence="2 3">LBM18003</strain>
    </source>
</reference>
<feature type="transmembrane region" description="Helical" evidence="1">
    <location>
        <begin position="212"/>
        <end position="234"/>
    </location>
</feature>
<accession>A0A7G9WEH4</accession>
<feature type="transmembrane region" description="Helical" evidence="1">
    <location>
        <begin position="184"/>
        <end position="206"/>
    </location>
</feature>
<dbReference type="Pfam" id="PF09546">
    <property type="entry name" value="Spore_III_AE"/>
    <property type="match status" value="1"/>
</dbReference>
<proteinExistence type="predicted"/>
<dbReference type="InterPro" id="IPR014194">
    <property type="entry name" value="Spore_III_AE"/>
</dbReference>
<protein>
    <submittedName>
        <fullName evidence="2">Stage III sporulation protein AE</fullName>
    </submittedName>
</protein>
<dbReference type="KEGG" id="caml:H6X83_08960"/>
<feature type="transmembrane region" description="Helical" evidence="1">
    <location>
        <begin position="362"/>
        <end position="389"/>
    </location>
</feature>
<feature type="transmembrane region" description="Helical" evidence="1">
    <location>
        <begin position="322"/>
        <end position="342"/>
    </location>
</feature>
<keyword evidence="3" id="KW-1185">Reference proteome</keyword>
<keyword evidence="1" id="KW-0472">Membrane</keyword>
<dbReference type="AlphaFoldDB" id="A0A7G9WEH4"/>
<keyword evidence="1" id="KW-1133">Transmembrane helix</keyword>
<evidence type="ECO:0000313" key="2">
    <source>
        <dbReference type="EMBL" id="QNO17086.1"/>
    </source>
</evidence>
<evidence type="ECO:0000313" key="3">
    <source>
        <dbReference type="Proteomes" id="UP000516046"/>
    </source>
</evidence>
<gene>
    <name evidence="2" type="ORF">H6X83_08960</name>
</gene>
<dbReference type="RefSeq" id="WP_212506154.1">
    <property type="nucleotide sequence ID" value="NZ_CP060696.1"/>
</dbReference>
<dbReference type="Proteomes" id="UP000516046">
    <property type="component" value="Chromosome"/>
</dbReference>
<feature type="transmembrane region" description="Helical" evidence="1">
    <location>
        <begin position="410"/>
        <end position="436"/>
    </location>
</feature>
<feature type="transmembrane region" description="Helical" evidence="1">
    <location>
        <begin position="255"/>
        <end position="277"/>
    </location>
</feature>
<feature type="transmembrane region" description="Helical" evidence="1">
    <location>
        <begin position="289"/>
        <end position="310"/>
    </location>
</feature>
<organism evidence="2 3">
    <name type="scientific">Caproicibacterium amylolyticum</name>
    <dbReference type="NCBI Taxonomy" id="2766537"/>
    <lineage>
        <taxon>Bacteria</taxon>
        <taxon>Bacillati</taxon>
        <taxon>Bacillota</taxon>
        <taxon>Clostridia</taxon>
        <taxon>Eubacteriales</taxon>
        <taxon>Oscillospiraceae</taxon>
        <taxon>Caproicibacterium</taxon>
    </lineage>
</organism>